<dbReference type="Proteomes" id="UP000218615">
    <property type="component" value="Unassembled WGS sequence"/>
</dbReference>
<evidence type="ECO:0000313" key="2">
    <source>
        <dbReference type="EMBL" id="SNQ60047.1"/>
    </source>
</evidence>
<evidence type="ECO:0000259" key="1">
    <source>
        <dbReference type="Pfam" id="PF13358"/>
    </source>
</evidence>
<protein>
    <recommendedName>
        <fullName evidence="1">Tc1-like transposase DDE domain-containing protein</fullName>
    </recommendedName>
</protein>
<gene>
    <name evidence="2" type="ORF">MNV_1550005</name>
</gene>
<sequence length="148" mass="17412">MKFTQDETHVQVKFPSIRVVCPKDEKPKIKANRETFCRHLDKVVENYPEYQVFMLLVDNAKYHRGDIVREHIYKLRGQGKNIKLVNFPRYSSDLNPIEQEWRPFKKEIHNKIIMVKRKLNSAVAEGIAAIQTPKGLLSKYFPVLFGQN</sequence>
<organism evidence="2 3">
    <name type="scientific">Candidatus Methanoperedens nitratireducens</name>
    <dbReference type="NCBI Taxonomy" id="1392998"/>
    <lineage>
        <taxon>Archaea</taxon>
        <taxon>Methanobacteriati</taxon>
        <taxon>Methanobacteriota</taxon>
        <taxon>Stenosarchaea group</taxon>
        <taxon>Methanomicrobia</taxon>
        <taxon>Methanosarcinales</taxon>
        <taxon>ANME-2 cluster</taxon>
        <taxon>Candidatus Methanoperedentaceae</taxon>
        <taxon>Candidatus Methanoperedens</taxon>
    </lineage>
</organism>
<accession>A0A284VLH5</accession>
<dbReference type="EMBL" id="FZMP01000063">
    <property type="protein sequence ID" value="SNQ60047.1"/>
    <property type="molecule type" value="Genomic_DNA"/>
</dbReference>
<keyword evidence="3" id="KW-1185">Reference proteome</keyword>
<dbReference type="RefSeq" id="WP_096204321.1">
    <property type="nucleotide sequence ID" value="NZ_FZMP01000063.1"/>
</dbReference>
<evidence type="ECO:0000313" key="3">
    <source>
        <dbReference type="Proteomes" id="UP000218615"/>
    </source>
</evidence>
<feature type="domain" description="Tc1-like transposase DDE" evidence="1">
    <location>
        <begin position="31"/>
        <end position="111"/>
    </location>
</feature>
<dbReference type="InterPro" id="IPR036397">
    <property type="entry name" value="RNaseH_sf"/>
</dbReference>
<reference evidence="3" key="1">
    <citation type="submission" date="2017-06" db="EMBL/GenBank/DDBJ databases">
        <authorList>
            <person name="Cremers G."/>
        </authorList>
    </citation>
    <scope>NUCLEOTIDE SEQUENCE [LARGE SCALE GENOMIC DNA]</scope>
</reference>
<name>A0A284VLH5_9EURY</name>
<dbReference type="Pfam" id="PF13358">
    <property type="entry name" value="DDE_3"/>
    <property type="match status" value="1"/>
</dbReference>
<proteinExistence type="predicted"/>
<dbReference type="GO" id="GO:0003676">
    <property type="term" value="F:nucleic acid binding"/>
    <property type="evidence" value="ECO:0007669"/>
    <property type="project" value="InterPro"/>
</dbReference>
<dbReference type="AlphaFoldDB" id="A0A284VLH5"/>
<dbReference type="Gene3D" id="3.30.420.10">
    <property type="entry name" value="Ribonuclease H-like superfamily/Ribonuclease H"/>
    <property type="match status" value="1"/>
</dbReference>
<dbReference type="InterPro" id="IPR038717">
    <property type="entry name" value="Tc1-like_DDE_dom"/>
</dbReference>
<dbReference type="OrthoDB" id="195008at2157"/>